<dbReference type="AlphaFoldDB" id="A0A1M7GCQ0"/>
<organism evidence="2 3">
    <name type="scientific">Roseovarius pacificus</name>
    <dbReference type="NCBI Taxonomy" id="337701"/>
    <lineage>
        <taxon>Bacteria</taxon>
        <taxon>Pseudomonadati</taxon>
        <taxon>Pseudomonadota</taxon>
        <taxon>Alphaproteobacteria</taxon>
        <taxon>Rhodobacterales</taxon>
        <taxon>Roseobacteraceae</taxon>
        <taxon>Roseovarius</taxon>
    </lineage>
</organism>
<feature type="domain" description="VOC" evidence="1">
    <location>
        <begin position="34"/>
        <end position="158"/>
    </location>
</feature>
<evidence type="ECO:0000313" key="3">
    <source>
        <dbReference type="Proteomes" id="UP000183974"/>
    </source>
</evidence>
<dbReference type="PROSITE" id="PS51819">
    <property type="entry name" value="VOC"/>
    <property type="match status" value="1"/>
</dbReference>
<sequence>MGAGGNQPFLRRSDGKAWYFMDYETVSPEIFGASLHGFGFNILVTDVPRSARFLETVFGMTAHRVSADFAIMAHGTHVMQLHADGTYAENPLLNLLPENPPRGAGVEIRLYDCDPDLAASRAEDAGGAILQDPTDKPHGLRECFILCADGYAWVPSRPLSGVAG</sequence>
<gene>
    <name evidence="2" type="ORF">SAMN05444398_110106</name>
</gene>
<proteinExistence type="predicted"/>
<accession>A0A1M7GCQ0</accession>
<evidence type="ECO:0000259" key="1">
    <source>
        <dbReference type="PROSITE" id="PS51819"/>
    </source>
</evidence>
<name>A0A1M7GCQ0_9RHOB</name>
<dbReference type="Gene3D" id="3.10.180.10">
    <property type="entry name" value="2,3-Dihydroxybiphenyl 1,2-Dioxygenase, domain 1"/>
    <property type="match status" value="1"/>
</dbReference>
<dbReference type="STRING" id="337701.SAMN05444398_110106"/>
<dbReference type="Pfam" id="PF00903">
    <property type="entry name" value="Glyoxalase"/>
    <property type="match status" value="1"/>
</dbReference>
<dbReference type="InterPro" id="IPR004360">
    <property type="entry name" value="Glyas_Fos-R_dOase_dom"/>
</dbReference>
<dbReference type="SUPFAM" id="SSF54593">
    <property type="entry name" value="Glyoxalase/Bleomycin resistance protein/Dihydroxybiphenyl dioxygenase"/>
    <property type="match status" value="1"/>
</dbReference>
<evidence type="ECO:0000313" key="2">
    <source>
        <dbReference type="EMBL" id="SHM13905.1"/>
    </source>
</evidence>
<dbReference type="Proteomes" id="UP000183974">
    <property type="component" value="Unassembled WGS sequence"/>
</dbReference>
<dbReference type="EMBL" id="FRBR01000010">
    <property type="protein sequence ID" value="SHM13905.1"/>
    <property type="molecule type" value="Genomic_DNA"/>
</dbReference>
<protein>
    <recommendedName>
        <fullName evidence="1">VOC domain-containing protein</fullName>
    </recommendedName>
</protein>
<dbReference type="InterPro" id="IPR029068">
    <property type="entry name" value="Glyas_Bleomycin-R_OHBP_Dase"/>
</dbReference>
<dbReference type="InterPro" id="IPR037523">
    <property type="entry name" value="VOC_core"/>
</dbReference>
<reference evidence="2 3" key="1">
    <citation type="submission" date="2016-11" db="EMBL/GenBank/DDBJ databases">
        <authorList>
            <person name="Jaros S."/>
            <person name="Januszkiewicz K."/>
            <person name="Wedrychowicz H."/>
        </authorList>
    </citation>
    <scope>NUCLEOTIDE SEQUENCE [LARGE SCALE GENOMIC DNA]</scope>
    <source>
        <strain evidence="2 3">DSM 29589</strain>
    </source>
</reference>
<keyword evidence="3" id="KW-1185">Reference proteome</keyword>